<comment type="caution">
    <text evidence="1">The sequence shown here is derived from an EMBL/GenBank/DDBJ whole genome shotgun (WGS) entry which is preliminary data.</text>
</comment>
<protein>
    <submittedName>
        <fullName evidence="1">Uncharacterized protein</fullName>
    </submittedName>
</protein>
<accession>A0A927ZPC5</accession>
<name>A0A927ZPC5_SELRU</name>
<dbReference type="EMBL" id="SVCA01000007">
    <property type="protein sequence ID" value="MBE6085467.1"/>
    <property type="molecule type" value="Genomic_DNA"/>
</dbReference>
<evidence type="ECO:0000313" key="2">
    <source>
        <dbReference type="Proteomes" id="UP000772151"/>
    </source>
</evidence>
<dbReference type="Proteomes" id="UP000772151">
    <property type="component" value="Unassembled WGS sequence"/>
</dbReference>
<evidence type="ECO:0000313" key="1">
    <source>
        <dbReference type="EMBL" id="MBE6085467.1"/>
    </source>
</evidence>
<sequence>MSQKKKELMKNGGFRETDHIILSDQGKPIGKRWIDSLGNSYLFNKDSGIISAERLYRELSGDNKYGEKKIA</sequence>
<reference evidence="1" key="1">
    <citation type="submission" date="2019-04" db="EMBL/GenBank/DDBJ databases">
        <title>Evolution of Biomass-Degrading Anaerobic Consortia Revealed by Metagenomics.</title>
        <authorList>
            <person name="Peng X."/>
        </authorList>
    </citation>
    <scope>NUCLEOTIDE SEQUENCE</scope>
    <source>
        <strain evidence="1">SIG242</strain>
    </source>
</reference>
<organism evidence="1 2">
    <name type="scientific">Selenomonas ruminantium</name>
    <dbReference type="NCBI Taxonomy" id="971"/>
    <lineage>
        <taxon>Bacteria</taxon>
        <taxon>Bacillati</taxon>
        <taxon>Bacillota</taxon>
        <taxon>Negativicutes</taxon>
        <taxon>Selenomonadales</taxon>
        <taxon>Selenomonadaceae</taxon>
        <taxon>Selenomonas</taxon>
    </lineage>
</organism>
<proteinExistence type="predicted"/>
<dbReference type="RefSeq" id="WP_303669556.1">
    <property type="nucleotide sequence ID" value="NZ_SVCA01000007.1"/>
</dbReference>
<gene>
    <name evidence="1" type="ORF">E7203_08470</name>
</gene>
<dbReference type="AlphaFoldDB" id="A0A927ZPC5"/>